<feature type="transmembrane region" description="Helical" evidence="10">
    <location>
        <begin position="161"/>
        <end position="187"/>
    </location>
</feature>
<reference evidence="13" key="1">
    <citation type="submission" date="2025-08" db="UniProtKB">
        <authorList>
            <consortium name="RefSeq"/>
        </authorList>
    </citation>
    <scope>IDENTIFICATION</scope>
</reference>
<evidence type="ECO:0000256" key="4">
    <source>
        <dbReference type="ARBA" id="ARBA00022989"/>
    </source>
</evidence>
<evidence type="ECO:0000256" key="3">
    <source>
        <dbReference type="ARBA" id="ARBA00022692"/>
    </source>
</evidence>
<feature type="transmembrane region" description="Helical" evidence="10">
    <location>
        <begin position="45"/>
        <end position="71"/>
    </location>
</feature>
<accession>A0ABM4DKV1</accession>
<dbReference type="InterPro" id="IPR017452">
    <property type="entry name" value="GPCR_Rhodpsn_7TM"/>
</dbReference>
<keyword evidence="3 10" id="KW-0812">Transmembrane</keyword>
<dbReference type="PRINTS" id="PR00237">
    <property type="entry name" value="GPCRRHODOPSN"/>
</dbReference>
<keyword evidence="6 10" id="KW-0472">Membrane</keyword>
<dbReference type="PROSITE" id="PS50262">
    <property type="entry name" value="G_PROTEIN_RECEP_F1_2"/>
    <property type="match status" value="1"/>
</dbReference>
<dbReference type="RefSeq" id="XP_065675163.1">
    <property type="nucleotide sequence ID" value="XM_065819091.1"/>
</dbReference>
<evidence type="ECO:0000256" key="1">
    <source>
        <dbReference type="ARBA" id="ARBA00004651"/>
    </source>
</evidence>
<evidence type="ECO:0000256" key="8">
    <source>
        <dbReference type="ARBA" id="ARBA00023180"/>
    </source>
</evidence>
<dbReference type="PANTHER" id="PTHR24246">
    <property type="entry name" value="OLFACTORY RECEPTOR AND ADENOSINE RECEPTOR"/>
    <property type="match status" value="1"/>
</dbReference>
<evidence type="ECO:0000256" key="7">
    <source>
        <dbReference type="ARBA" id="ARBA00023170"/>
    </source>
</evidence>
<evidence type="ECO:0000259" key="11">
    <source>
        <dbReference type="PROSITE" id="PS50262"/>
    </source>
</evidence>
<gene>
    <name evidence="13" type="primary">LOC136073878</name>
</gene>
<evidence type="ECO:0000256" key="9">
    <source>
        <dbReference type="ARBA" id="ARBA00023224"/>
    </source>
</evidence>
<feature type="transmembrane region" description="Helical" evidence="10">
    <location>
        <begin position="193"/>
        <end position="219"/>
    </location>
</feature>
<keyword evidence="4 10" id="KW-1133">Transmembrane helix</keyword>
<feature type="transmembrane region" description="Helical" evidence="10">
    <location>
        <begin position="240"/>
        <end position="265"/>
    </location>
</feature>
<dbReference type="SUPFAM" id="SSF81321">
    <property type="entry name" value="Family A G protein-coupled receptor-like"/>
    <property type="match status" value="1"/>
</dbReference>
<sequence length="345" mass="39812">MYTLITYIISKFYIHSTKKRSMSSNKDAICKYQYKDMVEYTNSRYLISCYIFNAVFTLATNGFLILGLHITNKNKKYTRNEKLVIALSITDILYALIVSPSQTILLKLIDNFGCLEISIISFFRIWLLGLSSSTFILISCERYLTVFYNNKICGVTIKDSYLFGYLSLVIIFTFNTAILYSVVYASSSLHLQFILYIGTGFITMASLFLIVIANLLMLIQTKKKLKSSIQVQKNIEIKNYITKTVVIISLTHVLFYAPCLVTQFYLSFIFSKNNVFQIPAIYRVLMWTIVIREINSWINPLIYAFRNRKISKIFGSRIRSLFSNLNLKPKPTYETTSNGRSTSPI</sequence>
<dbReference type="Pfam" id="PF00001">
    <property type="entry name" value="7tm_1"/>
    <property type="match status" value="1"/>
</dbReference>
<proteinExistence type="predicted"/>
<keyword evidence="5" id="KW-0297">G-protein coupled receptor</keyword>
<keyword evidence="7" id="KW-0675">Receptor</keyword>
<keyword evidence="12" id="KW-1185">Reference proteome</keyword>
<feature type="transmembrane region" description="Helical" evidence="10">
    <location>
        <begin position="117"/>
        <end position="140"/>
    </location>
</feature>
<keyword evidence="9" id="KW-0807">Transducer</keyword>
<evidence type="ECO:0000256" key="2">
    <source>
        <dbReference type="ARBA" id="ARBA00022475"/>
    </source>
</evidence>
<dbReference type="Proteomes" id="UP001652625">
    <property type="component" value="Chromosome 15"/>
</dbReference>
<evidence type="ECO:0000256" key="6">
    <source>
        <dbReference type="ARBA" id="ARBA00023136"/>
    </source>
</evidence>
<evidence type="ECO:0000256" key="5">
    <source>
        <dbReference type="ARBA" id="ARBA00023040"/>
    </source>
</evidence>
<feature type="transmembrane region" description="Helical" evidence="10">
    <location>
        <begin position="83"/>
        <end position="105"/>
    </location>
</feature>
<evidence type="ECO:0000256" key="10">
    <source>
        <dbReference type="SAM" id="Phobius"/>
    </source>
</evidence>
<evidence type="ECO:0000313" key="12">
    <source>
        <dbReference type="Proteomes" id="UP001652625"/>
    </source>
</evidence>
<evidence type="ECO:0000313" key="13">
    <source>
        <dbReference type="RefSeq" id="XP_065675163.1"/>
    </source>
</evidence>
<feature type="domain" description="G-protein coupled receptors family 1 profile" evidence="11">
    <location>
        <begin position="60"/>
        <end position="303"/>
    </location>
</feature>
<dbReference type="CDD" id="cd00637">
    <property type="entry name" value="7tm_classA_rhodopsin-like"/>
    <property type="match status" value="1"/>
</dbReference>
<keyword evidence="8" id="KW-0325">Glycoprotein</keyword>
<dbReference type="Gene3D" id="1.20.1070.10">
    <property type="entry name" value="Rhodopsin 7-helix transmembrane proteins"/>
    <property type="match status" value="1"/>
</dbReference>
<keyword evidence="2" id="KW-1003">Cell membrane</keyword>
<feature type="transmembrane region" description="Helical" evidence="10">
    <location>
        <begin position="285"/>
        <end position="305"/>
    </location>
</feature>
<dbReference type="GeneID" id="136073878"/>
<dbReference type="PANTHER" id="PTHR24246:SF27">
    <property type="entry name" value="ADENOSINE RECEPTOR, ISOFORM A"/>
    <property type="match status" value="1"/>
</dbReference>
<name>A0ABM4DKV1_HYDVU</name>
<dbReference type="InterPro" id="IPR000276">
    <property type="entry name" value="GPCR_Rhodpsn"/>
</dbReference>
<comment type="subcellular location">
    <subcellularLocation>
        <location evidence="1">Cell membrane</location>
        <topology evidence="1">Multi-pass membrane protein</topology>
    </subcellularLocation>
</comment>
<organism evidence="12 13">
    <name type="scientific">Hydra vulgaris</name>
    <name type="common">Hydra</name>
    <name type="synonym">Hydra attenuata</name>
    <dbReference type="NCBI Taxonomy" id="6087"/>
    <lineage>
        <taxon>Eukaryota</taxon>
        <taxon>Metazoa</taxon>
        <taxon>Cnidaria</taxon>
        <taxon>Hydrozoa</taxon>
        <taxon>Hydroidolina</taxon>
        <taxon>Anthoathecata</taxon>
        <taxon>Aplanulata</taxon>
        <taxon>Hydridae</taxon>
        <taxon>Hydra</taxon>
    </lineage>
</organism>
<protein>
    <submittedName>
        <fullName evidence="13">Olfactory receptor 4F6-like isoform X2</fullName>
    </submittedName>
</protein>